<proteinExistence type="predicted"/>
<sequence length="253" mass="25986">MSRTADRLSAAWLEVCERLCEVSPAKGWSAENGDARGLVSNTAVASLNAAFSTSVEPDLTSLDEMATEVGGSGVPWSIIVRGDASEAVVALAARHGLGHRGEMPLMACSAEDAVLRTNARNAIHPVCSAGSALYTDVLTAGFEVPEGAFGALMGGGVLDTPGFTGYLAEEDGRSVATGLGTEGDGAIGVFNIAVVPSARSRGLGRAMTARVMADGFAAGARTAYLHASAAGRPLYESMGFRLVETWTIFTELG</sequence>
<dbReference type="Pfam" id="PF13508">
    <property type="entry name" value="Acetyltransf_7"/>
    <property type="match status" value="1"/>
</dbReference>
<evidence type="ECO:0000313" key="2">
    <source>
        <dbReference type="EMBL" id="MFC5924477.1"/>
    </source>
</evidence>
<evidence type="ECO:0000313" key="3">
    <source>
        <dbReference type="Proteomes" id="UP001596226"/>
    </source>
</evidence>
<dbReference type="CDD" id="cd04301">
    <property type="entry name" value="NAT_SF"/>
    <property type="match status" value="1"/>
</dbReference>
<keyword evidence="3" id="KW-1185">Reference proteome</keyword>
<dbReference type="SUPFAM" id="SSF55729">
    <property type="entry name" value="Acyl-CoA N-acyltransferases (Nat)"/>
    <property type="match status" value="1"/>
</dbReference>
<reference evidence="3" key="1">
    <citation type="journal article" date="2019" name="Int. J. Syst. Evol. Microbiol.">
        <title>The Global Catalogue of Microorganisms (GCM) 10K type strain sequencing project: providing services to taxonomists for standard genome sequencing and annotation.</title>
        <authorList>
            <consortium name="The Broad Institute Genomics Platform"/>
            <consortium name="The Broad Institute Genome Sequencing Center for Infectious Disease"/>
            <person name="Wu L."/>
            <person name="Ma J."/>
        </authorList>
    </citation>
    <scope>NUCLEOTIDE SEQUENCE [LARGE SCALE GENOMIC DNA]</scope>
    <source>
        <strain evidence="3">CGMCC 4.7144</strain>
    </source>
</reference>
<organism evidence="2 3">
    <name type="scientific">Micromonospora vulcania</name>
    <dbReference type="NCBI Taxonomy" id="1441873"/>
    <lineage>
        <taxon>Bacteria</taxon>
        <taxon>Bacillati</taxon>
        <taxon>Actinomycetota</taxon>
        <taxon>Actinomycetes</taxon>
        <taxon>Micromonosporales</taxon>
        <taxon>Micromonosporaceae</taxon>
        <taxon>Micromonospora</taxon>
    </lineage>
</organism>
<evidence type="ECO:0000259" key="1">
    <source>
        <dbReference type="PROSITE" id="PS51186"/>
    </source>
</evidence>
<comment type="caution">
    <text evidence="2">The sequence shown here is derived from an EMBL/GenBank/DDBJ whole genome shotgun (WGS) entry which is preliminary data.</text>
</comment>
<name>A0ABW1H7R3_9ACTN</name>
<gene>
    <name evidence="2" type="ORF">ACFQGL_14090</name>
</gene>
<dbReference type="InterPro" id="IPR000182">
    <property type="entry name" value="GNAT_dom"/>
</dbReference>
<accession>A0ABW1H7R3</accession>
<dbReference type="InterPro" id="IPR016181">
    <property type="entry name" value="Acyl_CoA_acyltransferase"/>
</dbReference>
<feature type="domain" description="N-acetyltransferase" evidence="1">
    <location>
        <begin position="128"/>
        <end position="253"/>
    </location>
</feature>
<dbReference type="EMBL" id="JBHSQS010000007">
    <property type="protein sequence ID" value="MFC5924477.1"/>
    <property type="molecule type" value="Genomic_DNA"/>
</dbReference>
<protein>
    <submittedName>
        <fullName evidence="2">GNAT family N-acetyltransferase</fullName>
    </submittedName>
</protein>
<dbReference type="Gene3D" id="3.40.630.30">
    <property type="match status" value="1"/>
</dbReference>
<dbReference type="Proteomes" id="UP001596226">
    <property type="component" value="Unassembled WGS sequence"/>
</dbReference>
<dbReference type="RefSeq" id="WP_377511197.1">
    <property type="nucleotide sequence ID" value="NZ_JBHSQS010000007.1"/>
</dbReference>
<dbReference type="PROSITE" id="PS51186">
    <property type="entry name" value="GNAT"/>
    <property type="match status" value="1"/>
</dbReference>